<evidence type="ECO:0000256" key="3">
    <source>
        <dbReference type="ARBA" id="ARBA00022737"/>
    </source>
</evidence>
<dbReference type="SMART" id="SM00369">
    <property type="entry name" value="LRR_TYP"/>
    <property type="match status" value="7"/>
</dbReference>
<dbReference type="STRING" id="595528.A0A0D2UKA1"/>
<dbReference type="PROSITE" id="PS51450">
    <property type="entry name" value="LRR"/>
    <property type="match status" value="2"/>
</dbReference>
<dbReference type="RefSeq" id="XP_004345564.1">
    <property type="nucleotide sequence ID" value="XM_004345514.1"/>
</dbReference>
<dbReference type="InterPro" id="IPR032675">
    <property type="entry name" value="LRR_dom_sf"/>
</dbReference>
<evidence type="ECO:0000256" key="5">
    <source>
        <dbReference type="SAM" id="SignalP"/>
    </source>
</evidence>
<evidence type="ECO:0000256" key="1">
    <source>
        <dbReference type="ARBA" id="ARBA00022614"/>
    </source>
</evidence>
<feature type="chain" id="PRO_5002252716" description="LRRNT domain-containing protein" evidence="5">
    <location>
        <begin position="30"/>
        <end position="589"/>
    </location>
</feature>
<feature type="signal peptide" evidence="5">
    <location>
        <begin position="1"/>
        <end position="29"/>
    </location>
</feature>
<evidence type="ECO:0000256" key="4">
    <source>
        <dbReference type="SAM" id="Phobius"/>
    </source>
</evidence>
<reference evidence="7" key="1">
    <citation type="submission" date="2011-02" db="EMBL/GenBank/DDBJ databases">
        <title>The Genome Sequence of Capsaspora owczarzaki ATCC 30864.</title>
        <authorList>
            <person name="Russ C."/>
            <person name="Cuomo C."/>
            <person name="Burger G."/>
            <person name="Gray M.W."/>
            <person name="Holland P.W.H."/>
            <person name="King N."/>
            <person name="Lang F.B.F."/>
            <person name="Roger A.J."/>
            <person name="Ruiz-Trillo I."/>
            <person name="Young S.K."/>
            <person name="Zeng Q."/>
            <person name="Gargeya S."/>
            <person name="Alvarado L."/>
            <person name="Berlin A."/>
            <person name="Chapman S.B."/>
            <person name="Chen Z."/>
            <person name="Freedman E."/>
            <person name="Gellesch M."/>
            <person name="Goldberg J."/>
            <person name="Griggs A."/>
            <person name="Gujja S."/>
            <person name="Heilman E."/>
            <person name="Heiman D."/>
            <person name="Howarth C."/>
            <person name="Mehta T."/>
            <person name="Neiman D."/>
            <person name="Pearson M."/>
            <person name="Roberts A."/>
            <person name="Saif S."/>
            <person name="Shea T."/>
            <person name="Shenoy N."/>
            <person name="Sisk P."/>
            <person name="Stolte C."/>
            <person name="Sykes S."/>
            <person name="White J."/>
            <person name="Yandava C."/>
            <person name="Haas B."/>
            <person name="Nusbaum C."/>
            <person name="Birren B."/>
        </authorList>
    </citation>
    <scope>NUCLEOTIDE SEQUENCE</scope>
    <source>
        <strain evidence="7">ATCC 30864</strain>
    </source>
</reference>
<name>A0A0D2UKA1_CAPO3</name>
<dbReference type="Pfam" id="PF13855">
    <property type="entry name" value="LRR_8"/>
    <property type="match status" value="1"/>
</dbReference>
<dbReference type="Proteomes" id="UP000008743">
    <property type="component" value="Unassembled WGS sequence"/>
</dbReference>
<keyword evidence="4" id="KW-0472">Membrane</keyword>
<dbReference type="InterPro" id="IPR003591">
    <property type="entry name" value="Leu-rich_rpt_typical-subtyp"/>
</dbReference>
<dbReference type="EMBL" id="KE346369">
    <property type="protein sequence ID" value="KJE95526.1"/>
    <property type="molecule type" value="Genomic_DNA"/>
</dbReference>
<dbReference type="CDD" id="cd00064">
    <property type="entry name" value="FU"/>
    <property type="match status" value="1"/>
</dbReference>
<dbReference type="InterPro" id="IPR026906">
    <property type="entry name" value="LRR_5"/>
</dbReference>
<dbReference type="AlphaFoldDB" id="A0A0D2UKA1"/>
<protein>
    <recommendedName>
        <fullName evidence="8">LRRNT domain-containing protein</fullName>
    </recommendedName>
</protein>
<dbReference type="eggNOG" id="KOG0619">
    <property type="taxonomic scope" value="Eukaryota"/>
</dbReference>
<evidence type="ECO:0000313" key="7">
    <source>
        <dbReference type="Proteomes" id="UP000008743"/>
    </source>
</evidence>
<dbReference type="Pfam" id="PF13306">
    <property type="entry name" value="LRR_5"/>
    <property type="match status" value="1"/>
</dbReference>
<dbReference type="PANTHER" id="PTHR24373:SF275">
    <property type="entry name" value="TIR DOMAIN-CONTAINING PROTEIN"/>
    <property type="match status" value="1"/>
</dbReference>
<dbReference type="InterPro" id="IPR009030">
    <property type="entry name" value="Growth_fac_rcpt_cys_sf"/>
</dbReference>
<organism evidence="6 7">
    <name type="scientific">Capsaspora owczarzaki (strain ATCC 30864)</name>
    <dbReference type="NCBI Taxonomy" id="595528"/>
    <lineage>
        <taxon>Eukaryota</taxon>
        <taxon>Filasterea</taxon>
        <taxon>Capsaspora</taxon>
    </lineage>
</organism>
<keyword evidence="4" id="KW-0812">Transmembrane</keyword>
<dbReference type="SUPFAM" id="SSF57184">
    <property type="entry name" value="Growth factor receptor domain"/>
    <property type="match status" value="1"/>
</dbReference>
<dbReference type="PANTHER" id="PTHR24373">
    <property type="entry name" value="SLIT RELATED LEUCINE-RICH REPEAT NEURONAL PROTEIN"/>
    <property type="match status" value="1"/>
</dbReference>
<dbReference type="InterPro" id="IPR001611">
    <property type="entry name" value="Leu-rich_rpt"/>
</dbReference>
<dbReference type="PhylomeDB" id="A0A0D2UKA1"/>
<keyword evidence="2 5" id="KW-0732">Signal</keyword>
<evidence type="ECO:0000256" key="2">
    <source>
        <dbReference type="ARBA" id="ARBA00022729"/>
    </source>
</evidence>
<keyword evidence="3" id="KW-0677">Repeat</keyword>
<gene>
    <name evidence="6" type="ORF">CAOG_005974</name>
</gene>
<evidence type="ECO:0008006" key="8">
    <source>
        <dbReference type="Google" id="ProtNLM"/>
    </source>
</evidence>
<dbReference type="SUPFAM" id="SSF52058">
    <property type="entry name" value="L domain-like"/>
    <property type="match status" value="2"/>
</dbReference>
<dbReference type="InterPro" id="IPR006212">
    <property type="entry name" value="Furin_repeat"/>
</dbReference>
<keyword evidence="1" id="KW-0433">Leucine-rich repeat</keyword>
<dbReference type="Gene3D" id="3.80.10.10">
    <property type="entry name" value="Ribonuclease Inhibitor"/>
    <property type="match status" value="3"/>
</dbReference>
<proteinExistence type="predicted"/>
<dbReference type="OrthoDB" id="643377at2759"/>
<dbReference type="InterPro" id="IPR050328">
    <property type="entry name" value="Dev_Immune_Receptor"/>
</dbReference>
<feature type="transmembrane region" description="Helical" evidence="4">
    <location>
        <begin position="444"/>
        <end position="466"/>
    </location>
</feature>
<dbReference type="InParanoid" id="A0A0D2UKA1"/>
<evidence type="ECO:0000313" key="6">
    <source>
        <dbReference type="EMBL" id="KJE95526.1"/>
    </source>
</evidence>
<keyword evidence="4" id="KW-1133">Transmembrane helix</keyword>
<keyword evidence="7" id="KW-1185">Reference proteome</keyword>
<sequence length="589" mass="61556">MKALLSRDWRQAALLGCLVLCWMTTAAQADNYCNVCGSCTTPECQLSIVSLDDSRLVIPNDLDILGNKLDLSYTGITTIGANAFGSMNLTNLKMLMLADMQISSIHPDAFTGLDTVESLYLANNRLSSIPDNALSHLSSLKELVLSSNPIQSLSAASFSGLSELLTLNMMSSGLTAFPVSALSQVPKLTSLSLTSTDDSVLSIPDNAFAPLSSLIWMSIGFPGLTTLSANTFTNLSSLTTLSINQAEFQYLPVDAFSKLPAIQSIYLYDTPTTLPAGIFQGLSDLTNILLIGSLTSIPAGLFNGLSSLRSINMFGLPLTTLPGGLFTGLSPLLLLTFGNTFASAPPPPSTYMTYQLQPCHPACGTCYGAGDASCCDSNCLSCNQTNRCLACYNGYQMIEGACVSTASMSAASASVSAASASVIAASIEAVKAAAAANQASSNTLPIAVGAAGGVVLVALIVLVALWRRRASLKLATSGHRIGMMNNTTYSNSDEEKFGMHYDGANKNAYETVDNNPTYEALNIPPPPLPVDRQFATSDISSSGANADSADVLYVEAHAAGRIQPSEPIASTVDYASITGTVALSTATNE</sequence>
<accession>A0A0D2UKA1</accession>